<dbReference type="HOGENOM" id="CLU_788907_0_0_1"/>
<organism evidence="2 3">
    <name type="scientific">Eutypa lata (strain UCR-EL1)</name>
    <name type="common">Grapevine dieback disease fungus</name>
    <name type="synonym">Eutypa armeniacae</name>
    <dbReference type="NCBI Taxonomy" id="1287681"/>
    <lineage>
        <taxon>Eukaryota</taxon>
        <taxon>Fungi</taxon>
        <taxon>Dikarya</taxon>
        <taxon>Ascomycota</taxon>
        <taxon>Pezizomycotina</taxon>
        <taxon>Sordariomycetes</taxon>
        <taxon>Xylariomycetidae</taxon>
        <taxon>Xylariales</taxon>
        <taxon>Diatrypaceae</taxon>
        <taxon>Eutypa</taxon>
    </lineage>
</organism>
<name>M7SVZ1_EUTLA</name>
<dbReference type="STRING" id="1287681.M7SVZ1"/>
<dbReference type="PANTHER" id="PTHR16453:SF9">
    <property type="entry name" value="GATOR COMPLEX PROTEIN MIOS"/>
    <property type="match status" value="1"/>
</dbReference>
<dbReference type="Pfam" id="PF17034">
    <property type="entry name" value="zinc_ribbon_16"/>
    <property type="match status" value="1"/>
</dbReference>
<dbReference type="EMBL" id="KB706239">
    <property type="protein sequence ID" value="EMR68447.1"/>
    <property type="molecule type" value="Genomic_DNA"/>
</dbReference>
<dbReference type="InterPro" id="IPR031488">
    <property type="entry name" value="Zn_ribbon_mio"/>
</dbReference>
<protein>
    <submittedName>
        <fullName evidence="2">Putative wd repeat-containing protein</fullName>
    </submittedName>
</protein>
<dbReference type="InterPro" id="IPR037593">
    <property type="entry name" value="MIOS/Sea4"/>
</dbReference>
<sequence length="356" mass="39882">MAPSGRDSSWYTMAAAHALFEGDPKHAVQVLKTGSSKHPELLFVSLALQLIGRGDMDEVQEKLDFDETVASKADPYLRAISSLIATNDWEIIANLESLPLRERTFVALRNFDDDKLGEWLSVQLAKAVETGDIEGIVLTGITDQLVDIFAKYIEKFHDFQTATLALSICSPRYIDDYRCHAWRNAYRAYLQRHKAFFQRTKFEVESTKKSKLSGIPTIAPPSRQIALRCIYCDAEYELSKTASGAAGPLSSAHEQQRNPLMAANLNAGVSCPNCGRHLPRCVVCLEIVAVPRSDKPEASPDPEVRVAARFPTFCLKCEHVLHLDHARQWFSRHVECPVPECRCRCAFKASPELNYV</sequence>
<reference evidence="3" key="1">
    <citation type="journal article" date="2013" name="Genome Announc.">
        <title>Draft genome sequence of the grapevine dieback fungus Eutypa lata UCR-EL1.</title>
        <authorList>
            <person name="Blanco-Ulate B."/>
            <person name="Rolshausen P.E."/>
            <person name="Cantu D."/>
        </authorList>
    </citation>
    <scope>NUCLEOTIDE SEQUENCE [LARGE SCALE GENOMIC DNA]</scope>
    <source>
        <strain evidence="3">UCR-EL1</strain>
    </source>
</reference>
<evidence type="ECO:0000313" key="2">
    <source>
        <dbReference type="EMBL" id="EMR68447.1"/>
    </source>
</evidence>
<gene>
    <name evidence="2" type="ORF">UCREL1_4533</name>
</gene>
<dbReference type="eggNOG" id="KOG1008">
    <property type="taxonomic scope" value="Eukaryota"/>
</dbReference>
<proteinExistence type="predicted"/>
<evidence type="ECO:0000313" key="3">
    <source>
        <dbReference type="Proteomes" id="UP000012174"/>
    </source>
</evidence>
<dbReference type="GO" id="GO:0005737">
    <property type="term" value="C:cytoplasm"/>
    <property type="evidence" value="ECO:0007669"/>
    <property type="project" value="TreeGrafter"/>
</dbReference>
<dbReference type="OrthoDB" id="341486at2759"/>
<accession>M7SVZ1</accession>
<dbReference type="KEGG" id="ela:UCREL1_4533"/>
<dbReference type="GO" id="GO:1904263">
    <property type="term" value="P:positive regulation of TORC1 signaling"/>
    <property type="evidence" value="ECO:0007669"/>
    <property type="project" value="TreeGrafter"/>
</dbReference>
<evidence type="ECO:0000259" key="1">
    <source>
        <dbReference type="Pfam" id="PF17034"/>
    </source>
</evidence>
<keyword evidence="3" id="KW-1185">Reference proteome</keyword>
<dbReference type="AlphaFoldDB" id="M7SVZ1"/>
<feature type="domain" description="GATOR2 complex protein MIO zinc-ribbon like" evidence="1">
    <location>
        <begin position="264"/>
        <end position="346"/>
    </location>
</feature>
<dbReference type="PANTHER" id="PTHR16453">
    <property type="entry name" value="WD40 DOMAIN-CONTAINING PROTEIN MIO FAMILY MEMBER"/>
    <property type="match status" value="1"/>
</dbReference>
<dbReference type="Proteomes" id="UP000012174">
    <property type="component" value="Unassembled WGS sequence"/>
</dbReference>